<feature type="binding site" evidence="13">
    <location>
        <position position="692"/>
    </location>
    <ligand>
        <name>ATP</name>
        <dbReference type="ChEBI" id="CHEBI:30616"/>
    </ligand>
</feature>
<dbReference type="GO" id="GO:0065002">
    <property type="term" value="P:intracellular protein transmembrane transport"/>
    <property type="evidence" value="ECO:0007669"/>
    <property type="project" value="UniProtKB-UniRule"/>
</dbReference>
<dbReference type="InterPro" id="IPR014001">
    <property type="entry name" value="Helicase_ATP-bd"/>
</dbReference>
<feature type="binding site" evidence="13">
    <location>
        <position position="177"/>
    </location>
    <ligand>
        <name>ATP</name>
        <dbReference type="ChEBI" id="CHEBI:30616"/>
    </ligand>
</feature>
<evidence type="ECO:0000259" key="18">
    <source>
        <dbReference type="PROSITE" id="PS51196"/>
    </source>
</evidence>
<protein>
    <recommendedName>
        <fullName evidence="13 14">Protein translocase subunit SecA</fullName>
        <ecNumber evidence="13">7.4.2.8</ecNumber>
    </recommendedName>
</protein>
<keyword evidence="12 13" id="KW-0472">Membrane</keyword>
<dbReference type="InterPro" id="IPR036266">
    <property type="entry name" value="SecA_Wing/Scaffold_sf"/>
</dbReference>
<evidence type="ECO:0000256" key="8">
    <source>
        <dbReference type="ARBA" id="ARBA00022840"/>
    </source>
</evidence>
<dbReference type="InterPro" id="IPR036670">
    <property type="entry name" value="SecA_X-link_sf"/>
</dbReference>
<dbReference type="Pfam" id="PF07517">
    <property type="entry name" value="SecA_DEAD"/>
    <property type="match status" value="1"/>
</dbReference>
<feature type="coiled-coil region" evidence="15">
    <location>
        <begin position="42"/>
        <end position="103"/>
    </location>
</feature>
<dbReference type="GO" id="GO:0017038">
    <property type="term" value="P:protein import"/>
    <property type="evidence" value="ECO:0007669"/>
    <property type="project" value="InterPro"/>
</dbReference>
<dbReference type="SUPFAM" id="SSF81886">
    <property type="entry name" value="Helical scaffold and wing domains of SecA"/>
    <property type="match status" value="1"/>
</dbReference>
<dbReference type="PROSITE" id="PS51194">
    <property type="entry name" value="HELICASE_CTER"/>
    <property type="match status" value="1"/>
</dbReference>
<comment type="similarity">
    <text evidence="2 13 14">Belongs to the SecA family.</text>
</comment>
<dbReference type="HAMAP" id="MF_01382">
    <property type="entry name" value="SecA"/>
    <property type="match status" value="1"/>
</dbReference>
<dbReference type="GO" id="GO:0005524">
    <property type="term" value="F:ATP binding"/>
    <property type="evidence" value="ECO:0007669"/>
    <property type="project" value="UniProtKB-UniRule"/>
</dbReference>
<evidence type="ECO:0000313" key="20">
    <source>
        <dbReference type="Proteomes" id="UP000023541"/>
    </source>
</evidence>
<keyword evidence="5 13" id="KW-0963">Cytoplasm</keyword>
<dbReference type="FunFam" id="3.40.50.300:FF:000246">
    <property type="entry name" value="Preprotein translocase subunit SecA"/>
    <property type="match status" value="1"/>
</dbReference>
<dbReference type="GO" id="GO:0006605">
    <property type="term" value="P:protein targeting"/>
    <property type="evidence" value="ECO:0007669"/>
    <property type="project" value="UniProtKB-UniRule"/>
</dbReference>
<evidence type="ECO:0000256" key="7">
    <source>
        <dbReference type="ARBA" id="ARBA00022741"/>
    </source>
</evidence>
<comment type="caution">
    <text evidence="19">The sequence shown here is derived from an EMBL/GenBank/DDBJ whole genome shotgun (WGS) entry which is preliminary data.</text>
</comment>
<dbReference type="Gene3D" id="3.90.1440.10">
    <property type="entry name" value="SecA, preprotein cross-linking domain"/>
    <property type="match status" value="1"/>
</dbReference>
<dbReference type="PROSITE" id="PS01312">
    <property type="entry name" value="SECA"/>
    <property type="match status" value="1"/>
</dbReference>
<keyword evidence="11 13" id="KW-0811">Translocation</keyword>
<dbReference type="Proteomes" id="UP000023541">
    <property type="component" value="Unassembled WGS sequence"/>
</dbReference>
<evidence type="ECO:0000256" key="12">
    <source>
        <dbReference type="ARBA" id="ARBA00023136"/>
    </source>
</evidence>
<evidence type="ECO:0000259" key="16">
    <source>
        <dbReference type="PROSITE" id="PS51192"/>
    </source>
</evidence>
<evidence type="ECO:0000256" key="9">
    <source>
        <dbReference type="ARBA" id="ARBA00022927"/>
    </source>
</evidence>
<evidence type="ECO:0000256" key="3">
    <source>
        <dbReference type="ARBA" id="ARBA00022448"/>
    </source>
</evidence>
<dbReference type="FunFam" id="3.40.50.300:FF:000694">
    <property type="entry name" value="Preprotein translocase subunit SecA"/>
    <property type="match status" value="1"/>
</dbReference>
<keyword evidence="15" id="KW-0175">Coiled coil</keyword>
<reference evidence="19 20" key="1">
    <citation type="submission" date="2014-04" db="EMBL/GenBank/DDBJ databases">
        <title>Aquimarina sp. 22II-S11-z7 Genome Sequencing.</title>
        <authorList>
            <person name="Lai Q."/>
        </authorList>
    </citation>
    <scope>NUCLEOTIDE SEQUENCE [LARGE SCALE GENOMIC DNA]</scope>
    <source>
        <strain evidence="19 20">22II-S11-z7</strain>
    </source>
</reference>
<evidence type="ECO:0000256" key="4">
    <source>
        <dbReference type="ARBA" id="ARBA00022475"/>
    </source>
</evidence>
<dbReference type="GO" id="GO:0031522">
    <property type="term" value="C:cell envelope Sec protein transport complex"/>
    <property type="evidence" value="ECO:0007669"/>
    <property type="project" value="TreeGrafter"/>
</dbReference>
<evidence type="ECO:0000313" key="19">
    <source>
        <dbReference type="EMBL" id="EZH71780.1"/>
    </source>
</evidence>
<dbReference type="Pfam" id="PF01043">
    <property type="entry name" value="SecA_PP_bind"/>
    <property type="match status" value="1"/>
</dbReference>
<dbReference type="Gene3D" id="1.10.3060.10">
    <property type="entry name" value="Helical scaffold and wing domains of SecA"/>
    <property type="match status" value="1"/>
</dbReference>
<comment type="subcellular location">
    <subcellularLocation>
        <location evidence="13">Cell membrane</location>
        <topology evidence="13">Peripheral membrane protein</topology>
        <orientation evidence="13">Cytoplasmic side</orientation>
    </subcellularLocation>
    <subcellularLocation>
        <location evidence="1 13">Cytoplasm</location>
    </subcellularLocation>
    <text evidence="13">Distribution is 50-50.</text>
</comment>
<keyword evidence="7 13" id="KW-0547">Nucleotide-binding</keyword>
<keyword evidence="4 13" id="KW-1003">Cell membrane</keyword>
<dbReference type="InterPro" id="IPR020937">
    <property type="entry name" value="SecA_CS"/>
</dbReference>
<keyword evidence="9 13" id="KW-0653">Protein transport</keyword>
<dbReference type="Gene3D" id="3.40.50.300">
    <property type="entry name" value="P-loop containing nucleotide triphosphate hydrolases"/>
    <property type="match status" value="2"/>
</dbReference>
<dbReference type="OrthoDB" id="9805579at2"/>
<dbReference type="InterPro" id="IPR001650">
    <property type="entry name" value="Helicase_C-like"/>
</dbReference>
<evidence type="ECO:0000256" key="14">
    <source>
        <dbReference type="RuleBase" id="RU003874"/>
    </source>
</evidence>
<feature type="binding site" evidence="13">
    <location>
        <begin position="195"/>
        <end position="199"/>
    </location>
    <ligand>
        <name>ATP</name>
        <dbReference type="ChEBI" id="CHEBI:30616"/>
    </ligand>
</feature>
<dbReference type="PANTHER" id="PTHR30612:SF0">
    <property type="entry name" value="CHLOROPLAST PROTEIN-TRANSPORTING ATPASE"/>
    <property type="match status" value="1"/>
</dbReference>
<dbReference type="SUPFAM" id="SSF52540">
    <property type="entry name" value="P-loop containing nucleoside triphosphate hydrolases"/>
    <property type="match status" value="2"/>
</dbReference>
<dbReference type="InterPro" id="IPR011115">
    <property type="entry name" value="SecA_DEAD"/>
</dbReference>
<dbReference type="RefSeq" id="WP_034246882.1">
    <property type="nucleotide sequence ID" value="NZ_AQRA01000012.1"/>
</dbReference>
<feature type="domain" description="Helicase C-terminal" evidence="17">
    <location>
        <begin position="602"/>
        <end position="786"/>
    </location>
</feature>
<gene>
    <name evidence="13 19" type="primary">secA</name>
    <name evidence="19" type="synonym">azi</name>
    <name evidence="19" type="synonym">div</name>
    <name evidence="19" type="ORF">ATO12_06330</name>
</gene>
<evidence type="ECO:0000256" key="1">
    <source>
        <dbReference type="ARBA" id="ARBA00004496"/>
    </source>
</evidence>
<evidence type="ECO:0000256" key="10">
    <source>
        <dbReference type="ARBA" id="ARBA00022967"/>
    </source>
</evidence>
<dbReference type="SMART" id="SM00958">
    <property type="entry name" value="SecA_PP_bind"/>
    <property type="match status" value="1"/>
</dbReference>
<dbReference type="NCBIfam" id="NF009536">
    <property type="entry name" value="PRK12901.1"/>
    <property type="match status" value="1"/>
</dbReference>
<dbReference type="GO" id="GO:0043952">
    <property type="term" value="P:protein transport by the Sec complex"/>
    <property type="evidence" value="ECO:0007669"/>
    <property type="project" value="TreeGrafter"/>
</dbReference>
<name>A0A023BNW8_9FLAO</name>
<comment type="catalytic activity">
    <reaction evidence="13">
        <text>ATP + H2O + cellular proteinSide 1 = ADP + phosphate + cellular proteinSide 2.</text>
        <dbReference type="EC" id="7.4.2.8"/>
    </reaction>
</comment>
<dbReference type="STRING" id="1317122.ATO12_06330"/>
<proteinExistence type="inferred from homology"/>
<dbReference type="CDD" id="cd18803">
    <property type="entry name" value="SF2_C_secA"/>
    <property type="match status" value="1"/>
</dbReference>
<feature type="domain" description="SecA family profile" evidence="18">
    <location>
        <begin position="5"/>
        <end position="770"/>
    </location>
</feature>
<dbReference type="EMBL" id="AQRA01000012">
    <property type="protein sequence ID" value="EZH71780.1"/>
    <property type="molecule type" value="Genomic_DNA"/>
</dbReference>
<evidence type="ECO:0000256" key="5">
    <source>
        <dbReference type="ARBA" id="ARBA00022490"/>
    </source>
</evidence>
<keyword evidence="20" id="KW-1185">Reference proteome</keyword>
<evidence type="ECO:0000259" key="17">
    <source>
        <dbReference type="PROSITE" id="PS51194"/>
    </source>
</evidence>
<dbReference type="InterPro" id="IPR014018">
    <property type="entry name" value="SecA_motor_DEAD"/>
</dbReference>
<evidence type="ECO:0000256" key="11">
    <source>
        <dbReference type="ARBA" id="ARBA00023010"/>
    </source>
</evidence>
<dbReference type="InterPro" id="IPR011130">
    <property type="entry name" value="SecA_preprotein_X-link_dom"/>
</dbReference>
<dbReference type="InterPro" id="IPR011116">
    <property type="entry name" value="SecA_Wing/Scaffold"/>
</dbReference>
<dbReference type="PRINTS" id="PR00906">
    <property type="entry name" value="SECA"/>
</dbReference>
<dbReference type="EC" id="7.4.2.8" evidence="13"/>
<feature type="domain" description="Helicase ATP-binding" evidence="16">
    <location>
        <begin position="179"/>
        <end position="338"/>
    </location>
</feature>
<accession>A0A023BNW8</accession>
<evidence type="ECO:0000256" key="6">
    <source>
        <dbReference type="ARBA" id="ARBA00022519"/>
    </source>
</evidence>
<organism evidence="19 20">
    <name type="scientific">Aquimarina atlantica</name>
    <dbReference type="NCBI Taxonomy" id="1317122"/>
    <lineage>
        <taxon>Bacteria</taxon>
        <taxon>Pseudomonadati</taxon>
        <taxon>Bacteroidota</taxon>
        <taxon>Flavobacteriia</taxon>
        <taxon>Flavobacteriales</taxon>
        <taxon>Flavobacteriaceae</taxon>
        <taxon>Aquimarina</taxon>
    </lineage>
</organism>
<sequence>MGILDSVLKVFVGDKSKKDIKEIQPKVELIKQAEKALEGLSHDELRAKTVDFKNRINEARTKINAEIETLTEEANNTEDIDRKEDIYGEIDKLKEEAYEATEKALNDILPEAFAVVKETAKRFANNESIKVTASAYDRELSGTRDHITLDGDQAIWATSWDAAGKEVKWDMIHYDVQLVGGITLHEGKVAEMQTGEGKTLVATLPVYLNALSGNGVHLVTVNDYLARRDSEWMAPIFQFHGLTVDCIDNHRPNSAERRAAYNADITYGTNNEFGFDYLRDNMSHAPEDLVQRPHNYAIIDEVDSVLIDDARTPLIISGPIPKGDIHEFNELKPKIADIVSVQQKYLTTVLAEAKKLIKEGDAKEGGFKLLQVYRGIPKNKALIKFLSEEGVKMLLQKTENFYMQDNNREMHKIDADLYYVIEEKNNQIDLTDKGVDYLSGKDDPDFFVLPQIGMEIAKIEGLGLSKEEEAEKKEDLFRDYSVKSERIHTLRQLLKAYSLFEKDVEYVVMDNKVKIVDEQTGRIMDGRRYSDGLHQAIEAKENVKIEDATQTFATVTLQNYFRMYGKLSGMTGTAVTEAGELWEIYKLDVVEIPTNRPIARHDREDLVYKTKREKYNAVIEEVTELSRAGRPVLIGTTSVEISELLGRMLTIRKVPHNVLNAKLHKKEADIVAEAGNAGVVTIATNMAGRGTDIKLSDEVKAAGGLAIVGTERHDSRRVDRQLRGRAGRQGDPGSSQFYVSLEDNLMRLFGSERIAKMMDRMGLKEGEVIQHSMISKSIERAQKKVEENNFGVRKRLLEYDDVMNAQREVVYKRRYHALFGERLRVDIANMIYDTVEVITEGNKAAQDFKNFEFELIRYFSMSSPISAEEFEKMDALKISGEIYKVAYEHYQDKMKRNADAAYPVIKQVYEDPASKYERILVPFTDGVKSINVATDLQKAYESEGKQLITDFEKNITLAIIDDAWKTHLRKMDELKQSVQLAVHEQKDPLLIYKFEAFELFKAMIEEVNKDVISFLFKGELPTGNTQDISEARQVRRKEKLETSKEEIPNMDERAAQNRAAGQTQGKPQVTETIVREQPKIGRNDRVTIKHVMSGENKTVKYKQAIPLIEKGEWVLVNE</sequence>
<dbReference type="Pfam" id="PF21090">
    <property type="entry name" value="P-loop_SecA"/>
    <property type="match status" value="1"/>
</dbReference>
<dbReference type="SUPFAM" id="SSF81767">
    <property type="entry name" value="Pre-protein crosslinking domain of SecA"/>
    <property type="match status" value="1"/>
</dbReference>
<dbReference type="SMART" id="SM00957">
    <property type="entry name" value="SecA_DEAD"/>
    <property type="match status" value="1"/>
</dbReference>
<dbReference type="InterPro" id="IPR000185">
    <property type="entry name" value="SecA"/>
</dbReference>
<dbReference type="PANTHER" id="PTHR30612">
    <property type="entry name" value="SECA INNER MEMBRANE COMPONENT OF SEC PROTEIN SECRETION SYSTEM"/>
    <property type="match status" value="1"/>
</dbReference>
<dbReference type="GO" id="GO:0005829">
    <property type="term" value="C:cytosol"/>
    <property type="evidence" value="ECO:0007669"/>
    <property type="project" value="TreeGrafter"/>
</dbReference>
<keyword evidence="6" id="KW-0997">Cell inner membrane</keyword>
<dbReference type="CDD" id="cd17928">
    <property type="entry name" value="DEXDc_SecA"/>
    <property type="match status" value="1"/>
</dbReference>
<keyword evidence="3 13" id="KW-0813">Transport</keyword>
<comment type="function">
    <text evidence="13">Part of the Sec protein translocase complex. Interacts with the SecYEG preprotein conducting channel. Has a central role in coupling the hydrolysis of ATP to the transfer of proteins into and across the cell membrane, serving as an ATP-driven molecular motor driving the stepwise translocation of polypeptide chains across the membrane.</text>
</comment>
<dbReference type="Pfam" id="PF07516">
    <property type="entry name" value="SecA_SW"/>
    <property type="match status" value="1"/>
</dbReference>
<keyword evidence="8 13" id="KW-0067">ATP-binding</keyword>
<evidence type="ECO:0000256" key="15">
    <source>
        <dbReference type="SAM" id="Coils"/>
    </source>
</evidence>
<comment type="subunit">
    <text evidence="13">Monomer and homodimer. Part of the essential Sec protein translocation apparatus which comprises SecA, SecYEG and auxiliary proteins SecDF. Other proteins may also be involved.</text>
</comment>
<keyword evidence="10 13" id="KW-1278">Translocase</keyword>
<evidence type="ECO:0000256" key="13">
    <source>
        <dbReference type="HAMAP-Rule" id="MF_01382"/>
    </source>
</evidence>
<dbReference type="PROSITE" id="PS51192">
    <property type="entry name" value="HELICASE_ATP_BIND_1"/>
    <property type="match status" value="1"/>
</dbReference>
<dbReference type="AlphaFoldDB" id="A0A023BNW8"/>
<dbReference type="InterPro" id="IPR027417">
    <property type="entry name" value="P-loop_NTPase"/>
</dbReference>
<dbReference type="NCBIfam" id="TIGR00963">
    <property type="entry name" value="secA"/>
    <property type="match status" value="1"/>
</dbReference>
<dbReference type="eggNOG" id="COG0653">
    <property type="taxonomic scope" value="Bacteria"/>
</dbReference>
<dbReference type="GO" id="GO:0008564">
    <property type="term" value="F:protein-exporting ATPase activity"/>
    <property type="evidence" value="ECO:0007669"/>
    <property type="project" value="UniProtKB-EC"/>
</dbReference>
<evidence type="ECO:0000256" key="2">
    <source>
        <dbReference type="ARBA" id="ARBA00007650"/>
    </source>
</evidence>
<dbReference type="GO" id="GO:0005886">
    <property type="term" value="C:plasma membrane"/>
    <property type="evidence" value="ECO:0007669"/>
    <property type="project" value="UniProtKB-SubCell"/>
</dbReference>
<dbReference type="PROSITE" id="PS51196">
    <property type="entry name" value="SECA_MOTOR_DEAD"/>
    <property type="match status" value="1"/>
</dbReference>
<dbReference type="InterPro" id="IPR044722">
    <property type="entry name" value="SecA_SF2_C"/>
</dbReference>